<comment type="catalytic activity">
    <reaction evidence="1">
        <text>D-erythro-1-(imidazol-4-yl)glycerol 3-phosphate = 3-(imidazol-4-yl)-2-oxopropyl phosphate + H2O</text>
        <dbReference type="Rhea" id="RHEA:11040"/>
        <dbReference type="ChEBI" id="CHEBI:15377"/>
        <dbReference type="ChEBI" id="CHEBI:57766"/>
        <dbReference type="ChEBI" id="CHEBI:58278"/>
        <dbReference type="EC" id="4.2.1.19"/>
    </reaction>
</comment>
<evidence type="ECO:0000313" key="9">
    <source>
        <dbReference type="EMBL" id="KAG5558654.1"/>
    </source>
</evidence>
<evidence type="ECO:0000256" key="5">
    <source>
        <dbReference type="ARBA" id="ARBA00022605"/>
    </source>
</evidence>
<comment type="caution">
    <text evidence="9">The sequence shown here is derived from an EMBL/GenBank/DDBJ whole genome shotgun (WGS) entry which is preliminary data.</text>
</comment>
<evidence type="ECO:0000256" key="3">
    <source>
        <dbReference type="ARBA" id="ARBA00007481"/>
    </source>
</evidence>
<dbReference type="EMBL" id="JACTNZ010000003">
    <property type="protein sequence ID" value="KAG5558654.1"/>
    <property type="molecule type" value="Genomic_DNA"/>
</dbReference>
<protein>
    <recommendedName>
        <fullName evidence="4">imidazoleglycerol-phosphate dehydratase</fullName>
        <ecNumber evidence="4">4.2.1.19</ecNumber>
    </recommendedName>
</protein>
<evidence type="ECO:0000256" key="7">
    <source>
        <dbReference type="ARBA" id="ARBA00023239"/>
    </source>
</evidence>
<dbReference type="PANTHER" id="PTHR36357:SF1">
    <property type="entry name" value="OS03G0148300 PROTEIN"/>
    <property type="match status" value="1"/>
</dbReference>
<keyword evidence="6" id="KW-0368">Histidine biosynthesis</keyword>
<feature type="region of interest" description="Disordered" evidence="8">
    <location>
        <begin position="69"/>
        <end position="95"/>
    </location>
</feature>
<dbReference type="InterPro" id="IPR038494">
    <property type="entry name" value="IGPD_sf"/>
</dbReference>
<evidence type="ECO:0000256" key="8">
    <source>
        <dbReference type="SAM" id="MobiDB-lite"/>
    </source>
</evidence>
<dbReference type="GO" id="GO:0004424">
    <property type="term" value="F:imidazoleglycerol-phosphate dehydratase activity"/>
    <property type="evidence" value="ECO:0007669"/>
    <property type="project" value="UniProtKB-EC"/>
</dbReference>
<name>A0AAV6L349_9ERIC</name>
<comment type="pathway">
    <text evidence="2">Amino-acid biosynthesis; L-histidine biosynthesis; L-histidine from 5-phospho-alpha-D-ribose 1-diphosphate: step 6/9.</text>
</comment>
<dbReference type="InterPro" id="IPR020568">
    <property type="entry name" value="Ribosomal_Su5_D2-typ_SF"/>
</dbReference>
<dbReference type="InterPro" id="IPR000807">
    <property type="entry name" value="ImidazoleglycerolP_deHydtase"/>
</dbReference>
<keyword evidence="10" id="KW-1185">Reference proteome</keyword>
<proteinExistence type="inferred from homology"/>
<dbReference type="Proteomes" id="UP000823749">
    <property type="component" value="Chromosome 3"/>
</dbReference>
<accession>A0AAV6L349</accession>
<dbReference type="InterPro" id="IPR020565">
    <property type="entry name" value="ImidazoleglycerP_deHydtase_CS"/>
</dbReference>
<evidence type="ECO:0000256" key="4">
    <source>
        <dbReference type="ARBA" id="ARBA00012075"/>
    </source>
</evidence>
<dbReference type="AlphaFoldDB" id="A0AAV6L349"/>
<evidence type="ECO:0000256" key="6">
    <source>
        <dbReference type="ARBA" id="ARBA00023102"/>
    </source>
</evidence>
<reference evidence="9" key="1">
    <citation type="submission" date="2020-08" db="EMBL/GenBank/DDBJ databases">
        <title>Plant Genome Project.</title>
        <authorList>
            <person name="Zhang R.-G."/>
        </authorList>
    </citation>
    <scope>NUCLEOTIDE SEQUENCE</scope>
    <source>
        <strain evidence="9">WSP0</strain>
        <tissue evidence="9">Leaf</tissue>
    </source>
</reference>
<comment type="similarity">
    <text evidence="3">Belongs to the imidazoleglycerol-phosphate dehydratase family.</text>
</comment>
<sequence length="275" mass="31268">MFASGDYVFDAALWIFYQVYNFQAESQNSARMSFPCMISKICKSQKVRGPRFAHLEPLKPGALDASFVTKSKSQSHDPPSPKRKGKMAEIPGPKEKQDSWIKKMFCMVQLASYGLFDVHVKATGDIHIDDHHTNEDVAIAIGTVIYFWVSVQLTFLFSMKVTGCNIKAVVGNIAVSISTEFLSNWRLVSNIAMKWSKLLRTSAIETKFMDFDLGTIMFTMEKGQDSLELKELELNQPEAYEIKIGDQVFRQQGDPPFELLLEKHQNDRQRIMPVP</sequence>
<dbReference type="Gene3D" id="3.30.70.260">
    <property type="match status" value="1"/>
</dbReference>
<dbReference type="Pfam" id="PF00475">
    <property type="entry name" value="IGPD"/>
    <property type="match status" value="1"/>
</dbReference>
<dbReference type="EC" id="4.2.1.19" evidence="4"/>
<dbReference type="SUPFAM" id="SSF54211">
    <property type="entry name" value="Ribosomal protein S5 domain 2-like"/>
    <property type="match status" value="1"/>
</dbReference>
<evidence type="ECO:0000256" key="1">
    <source>
        <dbReference type="ARBA" id="ARBA00001723"/>
    </source>
</evidence>
<dbReference type="PROSITE" id="PS00954">
    <property type="entry name" value="IGP_DEHYDRATASE_1"/>
    <property type="match status" value="1"/>
</dbReference>
<dbReference type="GO" id="GO:0000105">
    <property type="term" value="P:L-histidine biosynthetic process"/>
    <property type="evidence" value="ECO:0007669"/>
    <property type="project" value="UniProtKB-KW"/>
</dbReference>
<dbReference type="Gene3D" id="3.30.230.40">
    <property type="entry name" value="Imidazole glycerol phosphate dehydratase, domain 1"/>
    <property type="match status" value="1"/>
</dbReference>
<evidence type="ECO:0000256" key="2">
    <source>
        <dbReference type="ARBA" id="ARBA00005047"/>
    </source>
</evidence>
<keyword evidence="5" id="KW-0028">Amino-acid biosynthesis</keyword>
<keyword evidence="7" id="KW-0456">Lyase</keyword>
<organism evidence="9 10">
    <name type="scientific">Rhododendron griersonianum</name>
    <dbReference type="NCBI Taxonomy" id="479676"/>
    <lineage>
        <taxon>Eukaryota</taxon>
        <taxon>Viridiplantae</taxon>
        <taxon>Streptophyta</taxon>
        <taxon>Embryophyta</taxon>
        <taxon>Tracheophyta</taxon>
        <taxon>Spermatophyta</taxon>
        <taxon>Magnoliopsida</taxon>
        <taxon>eudicotyledons</taxon>
        <taxon>Gunneridae</taxon>
        <taxon>Pentapetalae</taxon>
        <taxon>asterids</taxon>
        <taxon>Ericales</taxon>
        <taxon>Ericaceae</taxon>
        <taxon>Ericoideae</taxon>
        <taxon>Rhodoreae</taxon>
        <taxon>Rhododendron</taxon>
    </lineage>
</organism>
<gene>
    <name evidence="9" type="ORF">RHGRI_008564</name>
</gene>
<evidence type="ECO:0000313" key="10">
    <source>
        <dbReference type="Proteomes" id="UP000823749"/>
    </source>
</evidence>
<dbReference type="PANTHER" id="PTHR36357">
    <property type="entry name" value="OS03G0148300 PROTEIN"/>
    <property type="match status" value="1"/>
</dbReference>